<evidence type="ECO:0000256" key="1">
    <source>
        <dbReference type="SAM" id="Phobius"/>
    </source>
</evidence>
<feature type="transmembrane region" description="Helical" evidence="1">
    <location>
        <begin position="92"/>
        <end position="112"/>
    </location>
</feature>
<keyword evidence="1" id="KW-0472">Membrane</keyword>
<proteinExistence type="predicted"/>
<keyword evidence="3" id="KW-1185">Reference proteome</keyword>
<comment type="caution">
    <text evidence="2">The sequence shown here is derived from an EMBL/GenBank/DDBJ whole genome shotgun (WGS) entry which is preliminary data.</text>
</comment>
<reference evidence="3" key="1">
    <citation type="submission" date="2018-06" db="EMBL/GenBank/DDBJ databases">
        <title>Aestuariibacter litoralis strain KCTC 52945T.</title>
        <authorList>
            <person name="Li X."/>
            <person name="Salam N."/>
            <person name="Li J.-L."/>
            <person name="Chen Y.-M."/>
            <person name="Yang Z.-W."/>
            <person name="Zhang L.-Y."/>
            <person name="Han M.-X."/>
            <person name="Xiao M."/>
            <person name="Li W.-J."/>
        </authorList>
    </citation>
    <scope>NUCLEOTIDE SEQUENCE [LARGE SCALE GENOMIC DNA]</scope>
    <source>
        <strain evidence="3">KCTC 52945</strain>
    </source>
</reference>
<dbReference type="RefSeq" id="WP_111196092.1">
    <property type="nucleotide sequence ID" value="NZ_QKVK01000001.1"/>
</dbReference>
<dbReference type="EMBL" id="QKVK01000001">
    <property type="protein sequence ID" value="PZF78764.1"/>
    <property type="molecule type" value="Genomic_DNA"/>
</dbReference>
<keyword evidence="1" id="KW-0812">Transmembrane</keyword>
<feature type="transmembrane region" description="Helical" evidence="1">
    <location>
        <begin position="288"/>
        <end position="312"/>
    </location>
</feature>
<dbReference type="Proteomes" id="UP000248795">
    <property type="component" value="Unassembled WGS sequence"/>
</dbReference>
<feature type="transmembrane region" description="Helical" evidence="1">
    <location>
        <begin position="224"/>
        <end position="245"/>
    </location>
</feature>
<evidence type="ECO:0000313" key="2">
    <source>
        <dbReference type="EMBL" id="PZF78764.1"/>
    </source>
</evidence>
<feature type="transmembrane region" description="Helical" evidence="1">
    <location>
        <begin position="350"/>
        <end position="369"/>
    </location>
</feature>
<feature type="transmembrane region" description="Helical" evidence="1">
    <location>
        <begin position="148"/>
        <end position="167"/>
    </location>
</feature>
<feature type="transmembrane region" description="Helical" evidence="1">
    <location>
        <begin position="318"/>
        <end position="338"/>
    </location>
</feature>
<sequence length="512" mass="54907">MQAVPSAGSETSLGGAIGAALGDLNAFLRQAGLYLVIVILAAGGGFMFQNLMAVDQWWAYAGIADYQTTLTVSSGRPVFALVSALALRAYPLHPFDTVLFYATMTVFIFVVFRRWTASPWLRLLILSLFISSPLLVEHMHFTVNQLPLSLAFVLLSFWFLTIAPAGPEGMKGRWHALPLGALAGGVAIATRNELVFLMCGVALIEAIRARLQDGRGLFASLWPMVLSLLLAGAVGVGIIFAALAITGASLTRAGNIGTDGLVSSPQDSIGLLLRYLDYWKMFLFQSHYLFPGVVKALVWVMAAAALLQSLFARDVARVAALVAGGLLLSALPLALGLVSRNFPFHYAAVWPLALVPCFVAAVALTVPLGNAAGRWVAGVAGAMVVVISAAALSSAQVHLANLNRRDVSTMTQFLATIRASGVINWKIALLGSYDSGDTPRWVRSREMCSAFQCTQALGPLLSLTLLERDPTQRIFTLTDNEKAMFKADLETLPVGSATLLRLDRERFVVVLK</sequence>
<feature type="transmembrane region" description="Helical" evidence="1">
    <location>
        <begin position="179"/>
        <end position="204"/>
    </location>
</feature>
<dbReference type="AlphaFoldDB" id="A0A2W2BER8"/>
<keyword evidence="1" id="KW-1133">Transmembrane helix</keyword>
<accession>A0A2W2BER8</accession>
<gene>
    <name evidence="2" type="ORF">DK847_02905</name>
</gene>
<feature type="transmembrane region" description="Helical" evidence="1">
    <location>
        <begin position="375"/>
        <end position="395"/>
    </location>
</feature>
<feature type="transmembrane region" description="Helical" evidence="1">
    <location>
        <begin position="31"/>
        <end position="48"/>
    </location>
</feature>
<evidence type="ECO:0000313" key="3">
    <source>
        <dbReference type="Proteomes" id="UP000248795"/>
    </source>
</evidence>
<organism evidence="2 3">
    <name type="scientific">Aestuariivirga litoralis</name>
    <dbReference type="NCBI Taxonomy" id="2650924"/>
    <lineage>
        <taxon>Bacteria</taxon>
        <taxon>Pseudomonadati</taxon>
        <taxon>Pseudomonadota</taxon>
        <taxon>Alphaproteobacteria</taxon>
        <taxon>Hyphomicrobiales</taxon>
        <taxon>Aestuariivirgaceae</taxon>
        <taxon>Aestuariivirga</taxon>
    </lineage>
</organism>
<protein>
    <submittedName>
        <fullName evidence="2">Uncharacterized protein</fullName>
    </submittedName>
</protein>
<name>A0A2W2BER8_9HYPH</name>